<accession>K0SW98</accession>
<evidence type="ECO:0000313" key="3">
    <source>
        <dbReference type="Proteomes" id="UP000266841"/>
    </source>
</evidence>
<comment type="caution">
    <text evidence="2">The sequence shown here is derived from an EMBL/GenBank/DDBJ whole genome shotgun (WGS) entry which is preliminary data.</text>
</comment>
<feature type="compositionally biased region" description="Polar residues" evidence="1">
    <location>
        <begin position="128"/>
        <end position="141"/>
    </location>
</feature>
<evidence type="ECO:0000256" key="1">
    <source>
        <dbReference type="SAM" id="MobiDB-lite"/>
    </source>
</evidence>
<protein>
    <submittedName>
        <fullName evidence="2">Uncharacterized protein</fullName>
    </submittedName>
</protein>
<name>K0SW98_THAOC</name>
<proteinExistence type="predicted"/>
<dbReference type="Proteomes" id="UP000266841">
    <property type="component" value="Unassembled WGS sequence"/>
</dbReference>
<feature type="compositionally biased region" description="Low complexity" evidence="1">
    <location>
        <begin position="220"/>
        <end position="230"/>
    </location>
</feature>
<evidence type="ECO:0000313" key="2">
    <source>
        <dbReference type="EMBL" id="EJK69224.1"/>
    </source>
</evidence>
<sequence>MEIAEGCIPDQNCPPFPILASVKAVDPAMTDDFGLEVERRSTPRNYTSRRTPPITRSHITGFGNRRFSNGDLRPAESQVNRKCVEYDVGALNDDQSPNIHRSIALGCANKVSVDRNFAIATRSYLNNQRSNPQIGSDSSVSEVAGGSEPPFSGPWGPSPAGGGPGKGGSERMRRQAGGRARRSLIATPDSRKSPSNREQECKPVTQARGRASQRTASPCRPTSSGDPSSGRRPRTAGAGEPLRLWLVARLAISQSRSFALCTLDLRSLRGSYLVDTPGGGDTSQEGMLRCIPADGRMRRLPISIRDMLTCGLDLPRASVSADDAAAAS</sequence>
<feature type="non-terminal residue" evidence="2">
    <location>
        <position position="328"/>
    </location>
</feature>
<dbReference type="EMBL" id="AGNL01010331">
    <property type="protein sequence ID" value="EJK69224.1"/>
    <property type="molecule type" value="Genomic_DNA"/>
</dbReference>
<reference evidence="2 3" key="1">
    <citation type="journal article" date="2012" name="Genome Biol.">
        <title>Genome and low-iron response of an oceanic diatom adapted to chronic iron limitation.</title>
        <authorList>
            <person name="Lommer M."/>
            <person name="Specht M."/>
            <person name="Roy A.S."/>
            <person name="Kraemer L."/>
            <person name="Andreson R."/>
            <person name="Gutowska M.A."/>
            <person name="Wolf J."/>
            <person name="Bergner S.V."/>
            <person name="Schilhabel M.B."/>
            <person name="Klostermeier U.C."/>
            <person name="Beiko R.G."/>
            <person name="Rosenstiel P."/>
            <person name="Hippler M."/>
            <person name="Laroche J."/>
        </authorList>
    </citation>
    <scope>NUCLEOTIDE SEQUENCE [LARGE SCALE GENOMIC DNA]</scope>
    <source>
        <strain evidence="2 3">CCMP1005</strain>
    </source>
</reference>
<dbReference type="AlphaFoldDB" id="K0SW98"/>
<feature type="compositionally biased region" description="Low complexity" evidence="1">
    <location>
        <begin position="145"/>
        <end position="155"/>
    </location>
</feature>
<feature type="compositionally biased region" description="Basic and acidic residues" evidence="1">
    <location>
        <begin position="189"/>
        <end position="201"/>
    </location>
</feature>
<feature type="region of interest" description="Disordered" evidence="1">
    <location>
        <begin position="128"/>
        <end position="237"/>
    </location>
</feature>
<gene>
    <name evidence="2" type="ORF">THAOC_09535</name>
</gene>
<keyword evidence="3" id="KW-1185">Reference proteome</keyword>
<organism evidence="2 3">
    <name type="scientific">Thalassiosira oceanica</name>
    <name type="common">Marine diatom</name>
    <dbReference type="NCBI Taxonomy" id="159749"/>
    <lineage>
        <taxon>Eukaryota</taxon>
        <taxon>Sar</taxon>
        <taxon>Stramenopiles</taxon>
        <taxon>Ochrophyta</taxon>
        <taxon>Bacillariophyta</taxon>
        <taxon>Coscinodiscophyceae</taxon>
        <taxon>Thalassiosirophycidae</taxon>
        <taxon>Thalassiosirales</taxon>
        <taxon>Thalassiosiraceae</taxon>
        <taxon>Thalassiosira</taxon>
    </lineage>
</organism>